<dbReference type="OrthoDB" id="3471114at2759"/>
<feature type="region of interest" description="Disordered" evidence="1">
    <location>
        <begin position="583"/>
        <end position="618"/>
    </location>
</feature>
<feature type="compositionally biased region" description="Polar residues" evidence="1">
    <location>
        <begin position="654"/>
        <end position="666"/>
    </location>
</feature>
<keyword evidence="3" id="KW-1185">Reference proteome</keyword>
<feature type="compositionally biased region" description="Pro residues" evidence="1">
    <location>
        <begin position="593"/>
        <end position="614"/>
    </location>
</feature>
<feature type="region of interest" description="Disordered" evidence="1">
    <location>
        <begin position="140"/>
        <end position="165"/>
    </location>
</feature>
<dbReference type="RefSeq" id="XP_008081110.1">
    <property type="nucleotide sequence ID" value="XM_008082919.1"/>
</dbReference>
<feature type="compositionally biased region" description="Low complexity" evidence="1">
    <location>
        <begin position="532"/>
        <end position="553"/>
    </location>
</feature>
<feature type="region of interest" description="Disordered" evidence="1">
    <location>
        <begin position="338"/>
        <end position="432"/>
    </location>
</feature>
<feature type="compositionally biased region" description="Pro residues" evidence="1">
    <location>
        <begin position="502"/>
        <end position="519"/>
    </location>
</feature>
<evidence type="ECO:0000313" key="2">
    <source>
        <dbReference type="EMBL" id="EPE32055.1"/>
    </source>
</evidence>
<protein>
    <submittedName>
        <fullName evidence="2">Uncharacterized protein</fullName>
    </submittedName>
</protein>
<feature type="compositionally biased region" description="Basic residues" evidence="1">
    <location>
        <begin position="360"/>
        <end position="372"/>
    </location>
</feature>
<feature type="region of interest" description="Disordered" evidence="1">
    <location>
        <begin position="638"/>
        <end position="763"/>
    </location>
</feature>
<dbReference type="HOGENOM" id="CLU_329830_0_0_1"/>
<accession>S3D2K1</accession>
<feature type="compositionally biased region" description="Polar residues" evidence="1">
    <location>
        <begin position="140"/>
        <end position="159"/>
    </location>
</feature>
<dbReference type="EMBL" id="KE145360">
    <property type="protein sequence ID" value="EPE32055.1"/>
    <property type="molecule type" value="Genomic_DNA"/>
</dbReference>
<gene>
    <name evidence="2" type="ORF">GLAREA_12137</name>
</gene>
<evidence type="ECO:0000313" key="3">
    <source>
        <dbReference type="Proteomes" id="UP000016922"/>
    </source>
</evidence>
<sequence length="870" mass="96821">MSQFVLPFPKIADPGYGTVGELCATLGYPQTLEHGRKGSKLANAVLRYRKRIAASNPDLPQCPLDSETPEALMYATGFLEENKEYFEPSETAEELGWPIYPIHEEKIISGLKKLICLQEYFWRRNQNYFQKRDWDQENNIGTSSTLNAPEDAGNSSTPKTIAKPKREADAGVEEHVLENIAVHLEYAYPLEGFPSISTTWLFEPLKFSYGKINPKLVDPFVIRYLHERNLYNTDDAAAIDQFARDAMKQYPHLAHQTEYESWARDRCQLIIQKFADSWMEWERNGYGFLKEVNKRFQKSPAFEKAWALRRVEWLNKVHHGSSQKVIEWCDAGLLSQVTEKSTKKTRSPNLKRGFTAVNHSSHKKSTPSKKRSRLDLRLSESMPKTGSGHQDDEEQLNGSPNTIFVKNDHNNGTPSNQSQQPADRTSPPASDYVNSLVDIATSSYEAQSQPVKDAQPSQPTPPASSTRATMGFTPVNSKFSPHQPPGVPAPFVLKSSTLNPQNGPPPPHAPQQPHAPTPGPVAQTPLPYTGVANPSPYAAINPSSYAASNPSPYAAAMHPAQYSYAQNPSPYAAVHATPYAPPSTYFPPANAHPQPPPQRSAPPAPEARPQPPQAVAPSIESYHEVPVAPPPAVNVPSTVPDKFLSPSPEKESLPTINNHGLPNNTKVQDRHASNSYHTNGMPSPAFTSDQHHHHHYISEHQHTPQASHGRNSFQSVSGDRNGGTPHRLSTSADFKRESIGTPIESKRPTLKFAIQDDSGVPDDEPENMFTKKQLWDMDVAALFATVAQKSGKSFDELSLLTFRCQWEPASIIISKYAGDDAWKRQKKKLNSLFISAQSEFPDELSFEVWVFCGDRLSKKIKKQDAEDDVD</sequence>
<dbReference type="AlphaFoldDB" id="S3D2K1"/>
<name>S3D2K1_GLAL2</name>
<evidence type="ECO:0000256" key="1">
    <source>
        <dbReference type="SAM" id="MobiDB-lite"/>
    </source>
</evidence>
<organism evidence="2 3">
    <name type="scientific">Glarea lozoyensis (strain ATCC 20868 / MF5171)</name>
    <dbReference type="NCBI Taxonomy" id="1116229"/>
    <lineage>
        <taxon>Eukaryota</taxon>
        <taxon>Fungi</taxon>
        <taxon>Dikarya</taxon>
        <taxon>Ascomycota</taxon>
        <taxon>Pezizomycotina</taxon>
        <taxon>Leotiomycetes</taxon>
        <taxon>Helotiales</taxon>
        <taxon>Helotiaceae</taxon>
        <taxon>Glarea</taxon>
    </lineage>
</organism>
<proteinExistence type="predicted"/>
<feature type="region of interest" description="Disordered" evidence="1">
    <location>
        <begin position="444"/>
        <end position="553"/>
    </location>
</feature>
<dbReference type="Proteomes" id="UP000016922">
    <property type="component" value="Unassembled WGS sequence"/>
</dbReference>
<reference evidence="2 3" key="1">
    <citation type="journal article" date="2013" name="BMC Genomics">
        <title>Genomics-driven discovery of the pneumocandin biosynthetic gene cluster in the fungus Glarea lozoyensis.</title>
        <authorList>
            <person name="Chen L."/>
            <person name="Yue Q."/>
            <person name="Zhang X."/>
            <person name="Xiang M."/>
            <person name="Wang C."/>
            <person name="Li S."/>
            <person name="Che Y."/>
            <person name="Ortiz-Lopez F.J."/>
            <person name="Bills G.F."/>
            <person name="Liu X."/>
            <person name="An Z."/>
        </authorList>
    </citation>
    <scope>NUCLEOTIDE SEQUENCE [LARGE SCALE GENOMIC DNA]</scope>
    <source>
        <strain evidence="3">ATCC 20868 / MF5171</strain>
    </source>
</reference>
<feature type="compositionally biased region" description="Polar residues" evidence="1">
    <location>
        <begin position="673"/>
        <end position="688"/>
    </location>
</feature>
<dbReference type="KEGG" id="glz:GLAREA_12137"/>
<feature type="compositionally biased region" description="Polar residues" evidence="1">
    <location>
        <begin position="396"/>
        <end position="423"/>
    </location>
</feature>
<dbReference type="GeneID" id="19471178"/>
<feature type="compositionally biased region" description="Polar residues" evidence="1">
    <location>
        <begin position="703"/>
        <end position="718"/>
    </location>
</feature>